<dbReference type="AlphaFoldDB" id="A0A8C5KUV4"/>
<dbReference type="GeneTree" id="ENSGT00940000159072"/>
<feature type="transmembrane region" description="Helical" evidence="1">
    <location>
        <begin position="35"/>
        <end position="59"/>
    </location>
</feature>
<reference evidence="2" key="1">
    <citation type="submission" date="2025-08" db="UniProtKB">
        <authorList>
            <consortium name="Ensembl"/>
        </authorList>
    </citation>
    <scope>IDENTIFICATION</scope>
</reference>
<sequence>MSASLEGLSMSGKVPNITVDQCFQSRSTVLQGQPFGGIPTVLCLNLILWVVVVLLYSFLRKAAWDYGRLALLIHNDSLTSLIYGEQSEKS</sequence>
<evidence type="ECO:0000313" key="3">
    <source>
        <dbReference type="Proteomes" id="UP000694385"/>
    </source>
</evidence>
<keyword evidence="3" id="KW-1185">Reference proteome</keyword>
<keyword evidence="1" id="KW-0472">Membrane</keyword>
<reference evidence="2" key="2">
    <citation type="submission" date="2025-09" db="UniProtKB">
        <authorList>
            <consortium name="Ensembl"/>
        </authorList>
    </citation>
    <scope>IDENTIFICATION</scope>
</reference>
<gene>
    <name evidence="2" type="primary">Tmem63c</name>
</gene>
<dbReference type="Ensembl" id="ENSJJAT00000020682.1">
    <property type="protein sequence ID" value="ENSJJAP00000014186.1"/>
    <property type="gene ID" value="ENSJJAG00000016671.1"/>
</dbReference>
<accession>A0A8C5KUV4</accession>
<name>A0A8C5KUV4_JACJA</name>
<evidence type="ECO:0000313" key="2">
    <source>
        <dbReference type="Ensembl" id="ENSJJAP00000014186.1"/>
    </source>
</evidence>
<dbReference type="Proteomes" id="UP000694385">
    <property type="component" value="Unassembled WGS sequence"/>
</dbReference>
<keyword evidence="1" id="KW-1133">Transmembrane helix</keyword>
<organism evidence="2 3">
    <name type="scientific">Jaculus jaculus</name>
    <name type="common">Lesser Egyptian jerboa</name>
    <dbReference type="NCBI Taxonomy" id="51337"/>
    <lineage>
        <taxon>Eukaryota</taxon>
        <taxon>Metazoa</taxon>
        <taxon>Chordata</taxon>
        <taxon>Craniata</taxon>
        <taxon>Vertebrata</taxon>
        <taxon>Euteleostomi</taxon>
        <taxon>Mammalia</taxon>
        <taxon>Eutheria</taxon>
        <taxon>Euarchontoglires</taxon>
        <taxon>Glires</taxon>
        <taxon>Rodentia</taxon>
        <taxon>Myomorpha</taxon>
        <taxon>Dipodoidea</taxon>
        <taxon>Dipodidae</taxon>
        <taxon>Dipodinae</taxon>
        <taxon>Jaculus</taxon>
    </lineage>
</organism>
<protein>
    <submittedName>
        <fullName evidence="2">Transmembrane protein 63c</fullName>
    </submittedName>
</protein>
<keyword evidence="1" id="KW-0812">Transmembrane</keyword>
<evidence type="ECO:0000256" key="1">
    <source>
        <dbReference type="SAM" id="Phobius"/>
    </source>
</evidence>
<proteinExistence type="predicted"/>